<evidence type="ECO:0000313" key="1">
    <source>
        <dbReference type="EMBL" id="MBD7945920.1"/>
    </source>
</evidence>
<dbReference type="RefSeq" id="WP_144542031.1">
    <property type="nucleotide sequence ID" value="NZ_JACSQO010000011.1"/>
</dbReference>
<evidence type="ECO:0000313" key="2">
    <source>
        <dbReference type="Proteomes" id="UP000640786"/>
    </source>
</evidence>
<comment type="caution">
    <text evidence="1">The sequence shown here is derived from an EMBL/GenBank/DDBJ whole genome shotgun (WGS) entry which is preliminary data.</text>
</comment>
<dbReference type="EMBL" id="JACSQO010000011">
    <property type="protein sequence ID" value="MBD7945920.1"/>
    <property type="molecule type" value="Genomic_DNA"/>
</dbReference>
<reference evidence="1 2" key="1">
    <citation type="submission" date="2020-08" db="EMBL/GenBank/DDBJ databases">
        <title>A Genomic Blueprint of the Chicken Gut Microbiome.</title>
        <authorList>
            <person name="Gilroy R."/>
            <person name="Ravi A."/>
            <person name="Getino M."/>
            <person name="Pursley I."/>
            <person name="Horton D.L."/>
            <person name="Alikhan N.-F."/>
            <person name="Baker D."/>
            <person name="Gharbi K."/>
            <person name="Hall N."/>
            <person name="Watson M."/>
            <person name="Adriaenssens E.M."/>
            <person name="Foster-Nyarko E."/>
            <person name="Jarju S."/>
            <person name="Secka A."/>
            <person name="Antonio M."/>
            <person name="Oren A."/>
            <person name="Chaudhuri R."/>
            <person name="La Ragione R.M."/>
            <person name="Hildebrand F."/>
            <person name="Pallen M.J."/>
        </authorList>
    </citation>
    <scope>NUCLEOTIDE SEQUENCE [LARGE SCALE GENOMIC DNA]</scope>
    <source>
        <strain evidence="1 2">Sa2BUA9</strain>
    </source>
</reference>
<dbReference type="Proteomes" id="UP000640786">
    <property type="component" value="Unassembled WGS sequence"/>
</dbReference>
<protein>
    <submittedName>
        <fullName evidence="1">Uncharacterized protein</fullName>
    </submittedName>
</protein>
<keyword evidence="2" id="KW-1185">Reference proteome</keyword>
<sequence length="62" mass="7171">MFVIARSTNGVTEVLKNSNSQLIKVFYNLEEAEQFVARLNKSILPEKQWTVIEDSLMLKLNE</sequence>
<name>A0ABR8RDZ6_9BACI</name>
<gene>
    <name evidence="1" type="ORF">H9650_17570</name>
</gene>
<proteinExistence type="predicted"/>
<accession>A0ABR8RDZ6</accession>
<organism evidence="1 2">
    <name type="scientific">Psychrobacillus faecigallinarum</name>
    <dbReference type="NCBI Taxonomy" id="2762235"/>
    <lineage>
        <taxon>Bacteria</taxon>
        <taxon>Bacillati</taxon>
        <taxon>Bacillota</taxon>
        <taxon>Bacilli</taxon>
        <taxon>Bacillales</taxon>
        <taxon>Bacillaceae</taxon>
        <taxon>Psychrobacillus</taxon>
    </lineage>
</organism>